<keyword evidence="4 8" id="KW-1003">Cell membrane</keyword>
<dbReference type="EMBL" id="JAJNCT010000005">
    <property type="protein sequence ID" value="MCD2164756.1"/>
    <property type="molecule type" value="Genomic_DNA"/>
</dbReference>
<feature type="transmembrane region" description="Helical" evidence="9">
    <location>
        <begin position="379"/>
        <end position="402"/>
    </location>
</feature>
<dbReference type="PANTHER" id="PTHR43337">
    <property type="entry name" value="XANTHINE/URACIL PERMEASE C887.17-RELATED"/>
    <property type="match status" value="1"/>
</dbReference>
<keyword evidence="3 8" id="KW-0813">Transport</keyword>
<keyword evidence="6 8" id="KW-1133">Transmembrane helix</keyword>
<evidence type="ECO:0000256" key="9">
    <source>
        <dbReference type="SAM" id="Phobius"/>
    </source>
</evidence>
<feature type="transmembrane region" description="Helical" evidence="9">
    <location>
        <begin position="20"/>
        <end position="38"/>
    </location>
</feature>
<dbReference type="Proteomes" id="UP001199260">
    <property type="component" value="Unassembled WGS sequence"/>
</dbReference>
<dbReference type="AlphaFoldDB" id="A0AAW4XTL8"/>
<comment type="caution">
    <text evidence="10">The sequence shown here is derived from an EMBL/GenBank/DDBJ whole genome shotgun (WGS) entry which is preliminary data.</text>
</comment>
<proteinExistence type="inferred from homology"/>
<keyword evidence="7 8" id="KW-0472">Membrane</keyword>
<dbReference type="PANTHER" id="PTHR43337:SF1">
    <property type="entry name" value="XANTHINE_URACIL PERMEASE C887.17-RELATED"/>
    <property type="match status" value="1"/>
</dbReference>
<keyword evidence="5 8" id="KW-0812">Transmembrane</keyword>
<evidence type="ECO:0000256" key="8">
    <source>
        <dbReference type="PIRNR" id="PIRNR005353"/>
    </source>
</evidence>
<dbReference type="RefSeq" id="WP_230772563.1">
    <property type="nucleotide sequence ID" value="NZ_JAJNCT010000005.1"/>
</dbReference>
<feature type="transmembrane region" description="Helical" evidence="9">
    <location>
        <begin position="242"/>
        <end position="262"/>
    </location>
</feature>
<evidence type="ECO:0000256" key="1">
    <source>
        <dbReference type="ARBA" id="ARBA00004651"/>
    </source>
</evidence>
<evidence type="ECO:0000256" key="3">
    <source>
        <dbReference type="ARBA" id="ARBA00022448"/>
    </source>
</evidence>
<evidence type="ECO:0000313" key="10">
    <source>
        <dbReference type="EMBL" id="MCD2164756.1"/>
    </source>
</evidence>
<protein>
    <submittedName>
        <fullName evidence="10">NCS2 family permease</fullName>
    </submittedName>
</protein>
<dbReference type="Pfam" id="PF00860">
    <property type="entry name" value="Xan_ur_permease"/>
    <property type="match status" value="1"/>
</dbReference>
<gene>
    <name evidence="10" type="ORF">LPW39_06365</name>
</gene>
<evidence type="ECO:0000256" key="6">
    <source>
        <dbReference type="ARBA" id="ARBA00022989"/>
    </source>
</evidence>
<evidence type="ECO:0000256" key="2">
    <source>
        <dbReference type="ARBA" id="ARBA00005697"/>
    </source>
</evidence>
<feature type="transmembrane region" description="Helical" evidence="9">
    <location>
        <begin position="414"/>
        <end position="432"/>
    </location>
</feature>
<feature type="transmembrane region" description="Helical" evidence="9">
    <location>
        <begin position="131"/>
        <end position="149"/>
    </location>
</feature>
<dbReference type="InterPro" id="IPR045018">
    <property type="entry name" value="Azg-like"/>
</dbReference>
<evidence type="ECO:0000256" key="7">
    <source>
        <dbReference type="ARBA" id="ARBA00023136"/>
    </source>
</evidence>
<dbReference type="GO" id="GO:0005886">
    <property type="term" value="C:plasma membrane"/>
    <property type="evidence" value="ECO:0007669"/>
    <property type="project" value="UniProtKB-SubCell"/>
</dbReference>
<comment type="similarity">
    <text evidence="2 8">Belongs to the nucleobase:cation symporter-2 (NCS2) (TC 2.A.40) family. Azg-like subfamily.</text>
</comment>
<feature type="transmembrane region" description="Helical" evidence="9">
    <location>
        <begin position="86"/>
        <end position="119"/>
    </location>
</feature>
<feature type="transmembrane region" description="Helical" evidence="9">
    <location>
        <begin position="50"/>
        <end position="71"/>
    </location>
</feature>
<evidence type="ECO:0000256" key="5">
    <source>
        <dbReference type="ARBA" id="ARBA00022692"/>
    </source>
</evidence>
<accession>A0AAW4XTL8</accession>
<evidence type="ECO:0000256" key="4">
    <source>
        <dbReference type="ARBA" id="ARBA00022475"/>
    </source>
</evidence>
<dbReference type="InterPro" id="IPR026033">
    <property type="entry name" value="Azg-like_bact_archaea"/>
</dbReference>
<sequence length="433" mass="45519">MSVLDNYFKLGEHGTTVRTEVLAGLTTFLTMAYIMFVNPSILGDAGMPKGSVFVATCLIAALGSVLMGLYANYPIAIAPGMGLNAYFAYVVVLGMGYTWQAALGAVFVSGCLFLLVTIFRIRDQIINGIPASIRVAITVGIGLFLALIALKSAGVVVESKATLVTLGDLHSPSVILFTLGFFLIVVLDRLRVPGAILIGILAVTVASFIFGGNQFQGVFSAPPSIAPTFLQLDIKTALSSGFLNVVLVFFLVELFDATGTLMGVAKRAGLLVPGKMERFHRSLLADSGAIFAGSLLGTSSATAYVESASGVQAGGRTGLTAVTVAVLFLACLFIAPLAGSVPAYATAPALLFVACLMLKELTEVDWADTTEAIPAAITAVMMPFTYSIANGLAFGFISYAAIKLFTGRAREVHWMVWIIAALFLFKFAYIGGH</sequence>
<dbReference type="InterPro" id="IPR006043">
    <property type="entry name" value="NCS2"/>
</dbReference>
<feature type="transmembrane region" description="Helical" evidence="9">
    <location>
        <begin position="169"/>
        <end position="187"/>
    </location>
</feature>
<dbReference type="PIRSF" id="PIRSF005353">
    <property type="entry name" value="PbuG"/>
    <property type="match status" value="1"/>
</dbReference>
<comment type="subcellular location">
    <subcellularLocation>
        <location evidence="1 8">Cell membrane</location>
        <topology evidence="1 8">Multi-pass membrane protein</topology>
    </subcellularLocation>
</comment>
<name>A0AAW4XTL8_9BURK</name>
<organism evidence="10 11">
    <name type="scientific">Comamonas koreensis</name>
    <dbReference type="NCBI Taxonomy" id="160825"/>
    <lineage>
        <taxon>Bacteria</taxon>
        <taxon>Pseudomonadati</taxon>
        <taxon>Pseudomonadota</taxon>
        <taxon>Betaproteobacteria</taxon>
        <taxon>Burkholderiales</taxon>
        <taxon>Comamonadaceae</taxon>
        <taxon>Comamonas</taxon>
    </lineage>
</organism>
<dbReference type="GO" id="GO:0015207">
    <property type="term" value="F:adenine transmembrane transporter activity"/>
    <property type="evidence" value="ECO:0007669"/>
    <property type="project" value="TreeGrafter"/>
</dbReference>
<evidence type="ECO:0000313" key="11">
    <source>
        <dbReference type="Proteomes" id="UP001199260"/>
    </source>
</evidence>
<feature type="transmembrane region" description="Helical" evidence="9">
    <location>
        <begin position="194"/>
        <end position="212"/>
    </location>
</feature>
<keyword evidence="11" id="KW-1185">Reference proteome</keyword>
<reference evidence="10 11" key="1">
    <citation type="submission" date="2021-11" db="EMBL/GenBank/DDBJ databases">
        <title>Genome sequence.</title>
        <authorList>
            <person name="Sun Q."/>
        </authorList>
    </citation>
    <scope>NUCLEOTIDE SEQUENCE [LARGE SCALE GENOMIC DNA]</scope>
    <source>
        <strain evidence="10 11">KCTC 12005</strain>
    </source>
</reference>